<evidence type="ECO:0000313" key="2">
    <source>
        <dbReference type="EMBL" id="KAL3778230.1"/>
    </source>
</evidence>
<comment type="caution">
    <text evidence="2">The sequence shown here is derived from an EMBL/GenBank/DDBJ whole genome shotgun (WGS) entry which is preliminary data.</text>
</comment>
<evidence type="ECO:0000256" key="1">
    <source>
        <dbReference type="SAM" id="MobiDB-lite"/>
    </source>
</evidence>
<feature type="compositionally biased region" description="Polar residues" evidence="1">
    <location>
        <begin position="26"/>
        <end position="42"/>
    </location>
</feature>
<reference evidence="2 3" key="1">
    <citation type="submission" date="2024-10" db="EMBL/GenBank/DDBJ databases">
        <title>Updated reference genomes for cyclostephanoid diatoms.</title>
        <authorList>
            <person name="Roberts W.R."/>
            <person name="Alverson A.J."/>
        </authorList>
    </citation>
    <scope>NUCLEOTIDE SEQUENCE [LARGE SCALE GENOMIC DNA]</scope>
    <source>
        <strain evidence="2 3">AJA010-31</strain>
    </source>
</reference>
<keyword evidence="3" id="KW-1185">Reference proteome</keyword>
<feature type="region of interest" description="Disordered" evidence="1">
    <location>
        <begin position="1"/>
        <end position="68"/>
    </location>
</feature>
<dbReference type="AlphaFoldDB" id="A0ABD3NVQ7"/>
<name>A0ABD3NVQ7_9STRA</name>
<protein>
    <submittedName>
        <fullName evidence="2">Uncharacterized protein</fullName>
    </submittedName>
</protein>
<gene>
    <name evidence="2" type="ORF">ACHAWO_012897</name>
</gene>
<organism evidence="2 3">
    <name type="scientific">Cyclotella atomus</name>
    <dbReference type="NCBI Taxonomy" id="382360"/>
    <lineage>
        <taxon>Eukaryota</taxon>
        <taxon>Sar</taxon>
        <taxon>Stramenopiles</taxon>
        <taxon>Ochrophyta</taxon>
        <taxon>Bacillariophyta</taxon>
        <taxon>Coscinodiscophyceae</taxon>
        <taxon>Thalassiosirophycidae</taxon>
        <taxon>Stephanodiscales</taxon>
        <taxon>Stephanodiscaceae</taxon>
        <taxon>Cyclotella</taxon>
    </lineage>
</organism>
<evidence type="ECO:0000313" key="3">
    <source>
        <dbReference type="Proteomes" id="UP001530400"/>
    </source>
</evidence>
<accession>A0ABD3NVQ7</accession>
<sequence>MTTHQVNAEAHNGFRRMSGEDEMMFNNPSPFQADEPTTVTPKSSPPASPEKMTKEVLKPVELPRPFKI</sequence>
<dbReference type="Proteomes" id="UP001530400">
    <property type="component" value="Unassembled WGS sequence"/>
</dbReference>
<proteinExistence type="predicted"/>
<dbReference type="EMBL" id="JALLPJ020000997">
    <property type="protein sequence ID" value="KAL3778230.1"/>
    <property type="molecule type" value="Genomic_DNA"/>
</dbReference>